<dbReference type="AlphaFoldDB" id="A0ABD2D914"/>
<gene>
    <name evidence="3" type="ORF">WCI35_028851</name>
</gene>
<organism evidence="3 4">
    <name type="scientific">Daubentonia madagascariensis</name>
    <name type="common">Aye-aye</name>
    <name type="synonym">Sciurus madagascariensis</name>
    <dbReference type="NCBI Taxonomy" id="31869"/>
    <lineage>
        <taxon>Eukaryota</taxon>
        <taxon>Metazoa</taxon>
        <taxon>Chordata</taxon>
        <taxon>Craniata</taxon>
        <taxon>Vertebrata</taxon>
        <taxon>Euteleostomi</taxon>
        <taxon>Mammalia</taxon>
        <taxon>Eutheria</taxon>
        <taxon>Euarchontoglires</taxon>
        <taxon>Primates</taxon>
        <taxon>Strepsirrhini</taxon>
        <taxon>Chiromyiformes</taxon>
        <taxon>Daubentoniidae</taxon>
        <taxon>Daubentonia</taxon>
    </lineage>
</organism>
<dbReference type="Proteomes" id="UP001610411">
    <property type="component" value="Unassembled WGS sequence"/>
</dbReference>
<evidence type="ECO:0000256" key="1">
    <source>
        <dbReference type="SAM" id="Coils"/>
    </source>
</evidence>
<keyword evidence="4" id="KW-1185">Reference proteome</keyword>
<keyword evidence="1" id="KW-0175">Coiled coil</keyword>
<feature type="region of interest" description="Disordered" evidence="2">
    <location>
        <begin position="1"/>
        <end position="31"/>
    </location>
</feature>
<proteinExistence type="predicted"/>
<dbReference type="EMBL" id="JBFSEQ010000012">
    <property type="protein sequence ID" value="KAL2763394.1"/>
    <property type="molecule type" value="Genomic_DNA"/>
</dbReference>
<feature type="coiled-coil region" evidence="1">
    <location>
        <begin position="39"/>
        <end position="66"/>
    </location>
</feature>
<dbReference type="PANTHER" id="PTHR28309">
    <property type="entry name" value="REQUIRED FOR EXCISION 1-B DOMAIN-CONTAINING PROTEIN"/>
    <property type="match status" value="1"/>
</dbReference>
<reference evidence="3 4" key="1">
    <citation type="journal article" date="2024" name="G3 (Bethesda)">
        <title>A hybrid genome assembly of the endangered aye-aye (Daubentonia madagascariensis).</title>
        <authorList>
            <person name="Versoza C.J."/>
            <person name="Pfeifer S.P."/>
        </authorList>
    </citation>
    <scope>NUCLEOTIDE SEQUENCE [LARGE SCALE GENOMIC DNA]</scope>
    <source>
        <strain evidence="3">6821</strain>
    </source>
</reference>
<protein>
    <submittedName>
        <fullName evidence="3">Required for excision 1-B domain-containing protein isoform 1</fullName>
    </submittedName>
</protein>
<evidence type="ECO:0000313" key="4">
    <source>
        <dbReference type="Proteomes" id="UP001610411"/>
    </source>
</evidence>
<accession>A0ABD2D914</accession>
<comment type="caution">
    <text evidence="3">The sequence shown here is derived from an EMBL/GenBank/DDBJ whole genome shotgun (WGS) entry which is preliminary data.</text>
</comment>
<dbReference type="PANTHER" id="PTHR28309:SF1">
    <property type="entry name" value="REQUIRED FOR EXCISION 1-B DOMAIN-CONTAINING PROTEIN"/>
    <property type="match status" value="1"/>
</dbReference>
<dbReference type="Pfam" id="PF14966">
    <property type="entry name" value="DNA_repr_REX1B"/>
    <property type="match status" value="1"/>
</dbReference>
<evidence type="ECO:0000313" key="3">
    <source>
        <dbReference type="EMBL" id="KAL2763394.1"/>
    </source>
</evidence>
<evidence type="ECO:0000256" key="2">
    <source>
        <dbReference type="SAM" id="MobiDB-lite"/>
    </source>
</evidence>
<dbReference type="InterPro" id="IPR039491">
    <property type="entry name" value="REX1-B"/>
</dbReference>
<feature type="compositionally biased region" description="Low complexity" evidence="2">
    <location>
        <begin position="11"/>
        <end position="24"/>
    </location>
</feature>
<name>A0ABD2D914_DAUMA</name>
<sequence>MIATETAAESAVLAVPGAEAAPEAPGREEPAWPWKDAPIRTLVRRIHQLQAERAQAFRRLEEWLVREQGLRAGGRGLRTLTYRRGHRQYLRSGPCYDFPRYRSTVHEVTQAFAAASREVLAVEAELAGPRAQPLLAGHVRSLQQLEQTRLATVALLQLMGTPELTGQEDTAQIHQLKM</sequence>
<feature type="non-terminal residue" evidence="3">
    <location>
        <position position="178"/>
    </location>
</feature>